<dbReference type="RefSeq" id="WP_189429461.1">
    <property type="nucleotide sequence ID" value="NZ_BNAO01000001.1"/>
</dbReference>
<dbReference type="InterPro" id="IPR009056">
    <property type="entry name" value="Cyt_c-like_dom"/>
</dbReference>
<evidence type="ECO:0000256" key="7">
    <source>
        <dbReference type="SAM" id="SignalP"/>
    </source>
</evidence>
<feature type="domain" description="Cytochrome c" evidence="8">
    <location>
        <begin position="33"/>
        <end position="118"/>
    </location>
</feature>
<proteinExistence type="predicted"/>
<dbReference type="PROSITE" id="PS51257">
    <property type="entry name" value="PROKAR_LIPOPROTEIN"/>
    <property type="match status" value="1"/>
</dbReference>
<evidence type="ECO:0000256" key="5">
    <source>
        <dbReference type="ARBA" id="ARBA00023004"/>
    </source>
</evidence>
<feature type="signal peptide" evidence="7">
    <location>
        <begin position="1"/>
        <end position="20"/>
    </location>
</feature>
<keyword evidence="10" id="KW-1185">Reference proteome</keyword>
<keyword evidence="4" id="KW-0249">Electron transport</keyword>
<comment type="caution">
    <text evidence="9">The sequence shown here is derived from an EMBL/GenBank/DDBJ whole genome shotgun (WGS) entry which is preliminary data.</text>
</comment>
<accession>A0ABQ3KTY9</accession>
<keyword evidence="5 6" id="KW-0408">Iron</keyword>
<sequence>MRQIYRPLIIALTASVLLSACEKAPAPTQATVNYSAEQQQLLQQGSLRARSCAACHGPQGISRQALYPSLAGQSAEQLAQAMRDYRDGARKNALMSPQARGLTDADIELLAAFYALLPAPKPKQE</sequence>
<evidence type="ECO:0000256" key="4">
    <source>
        <dbReference type="ARBA" id="ARBA00022982"/>
    </source>
</evidence>
<keyword evidence="7" id="KW-0732">Signal</keyword>
<keyword evidence="2 6" id="KW-0349">Heme</keyword>
<dbReference type="InterPro" id="IPR036909">
    <property type="entry name" value="Cyt_c-like_dom_sf"/>
</dbReference>
<evidence type="ECO:0000259" key="8">
    <source>
        <dbReference type="PROSITE" id="PS51007"/>
    </source>
</evidence>
<evidence type="ECO:0000313" key="9">
    <source>
        <dbReference type="EMBL" id="GHG60120.1"/>
    </source>
</evidence>
<evidence type="ECO:0000256" key="6">
    <source>
        <dbReference type="PROSITE-ProRule" id="PRU00433"/>
    </source>
</evidence>
<keyword evidence="1" id="KW-0813">Transport</keyword>
<dbReference type="Gene3D" id="1.10.760.10">
    <property type="entry name" value="Cytochrome c-like domain"/>
    <property type="match status" value="1"/>
</dbReference>
<dbReference type="PANTHER" id="PTHR33751:SF9">
    <property type="entry name" value="CYTOCHROME C4"/>
    <property type="match status" value="1"/>
</dbReference>
<keyword evidence="3 6" id="KW-0479">Metal-binding</keyword>
<dbReference type="EMBL" id="BNAO01000001">
    <property type="protein sequence ID" value="GHG60120.1"/>
    <property type="molecule type" value="Genomic_DNA"/>
</dbReference>
<dbReference type="Pfam" id="PF13442">
    <property type="entry name" value="Cytochrome_CBB3"/>
    <property type="match status" value="1"/>
</dbReference>
<dbReference type="PROSITE" id="PS51007">
    <property type="entry name" value="CYTC"/>
    <property type="match status" value="1"/>
</dbReference>
<protein>
    <recommendedName>
        <fullName evidence="8">Cytochrome c domain-containing protein</fullName>
    </recommendedName>
</protein>
<gene>
    <name evidence="9" type="ORF">GCM10010919_03290</name>
</gene>
<evidence type="ECO:0000256" key="1">
    <source>
        <dbReference type="ARBA" id="ARBA00022448"/>
    </source>
</evidence>
<reference evidence="10" key="1">
    <citation type="journal article" date="2019" name="Int. J. Syst. Evol. Microbiol.">
        <title>The Global Catalogue of Microorganisms (GCM) 10K type strain sequencing project: providing services to taxonomists for standard genome sequencing and annotation.</title>
        <authorList>
            <consortium name="The Broad Institute Genomics Platform"/>
            <consortium name="The Broad Institute Genome Sequencing Center for Infectious Disease"/>
            <person name="Wu L."/>
            <person name="Ma J."/>
        </authorList>
    </citation>
    <scope>NUCLEOTIDE SEQUENCE [LARGE SCALE GENOMIC DNA]</scope>
    <source>
        <strain evidence="10">CGMCC 1.7003</strain>
    </source>
</reference>
<evidence type="ECO:0000313" key="10">
    <source>
        <dbReference type="Proteomes" id="UP000659697"/>
    </source>
</evidence>
<evidence type="ECO:0000256" key="2">
    <source>
        <dbReference type="ARBA" id="ARBA00022617"/>
    </source>
</evidence>
<dbReference type="SUPFAM" id="SSF46626">
    <property type="entry name" value="Cytochrome c"/>
    <property type="match status" value="1"/>
</dbReference>
<evidence type="ECO:0000256" key="3">
    <source>
        <dbReference type="ARBA" id="ARBA00022723"/>
    </source>
</evidence>
<dbReference type="InterPro" id="IPR050597">
    <property type="entry name" value="Cytochrome_c_Oxidase_Subunit"/>
</dbReference>
<name>A0ABQ3KTY9_9ALTE</name>
<feature type="chain" id="PRO_5046494920" description="Cytochrome c domain-containing protein" evidence="7">
    <location>
        <begin position="21"/>
        <end position="125"/>
    </location>
</feature>
<organism evidence="9 10">
    <name type="scientific">Alishewanella longhuensis</name>
    <dbReference type="NCBI Taxonomy" id="1091037"/>
    <lineage>
        <taxon>Bacteria</taxon>
        <taxon>Pseudomonadati</taxon>
        <taxon>Pseudomonadota</taxon>
        <taxon>Gammaproteobacteria</taxon>
        <taxon>Alteromonadales</taxon>
        <taxon>Alteromonadaceae</taxon>
        <taxon>Alishewanella</taxon>
    </lineage>
</organism>
<dbReference type="Proteomes" id="UP000659697">
    <property type="component" value="Unassembled WGS sequence"/>
</dbReference>
<dbReference type="PANTHER" id="PTHR33751">
    <property type="entry name" value="CBB3-TYPE CYTOCHROME C OXIDASE SUBUNIT FIXP"/>
    <property type="match status" value="1"/>
</dbReference>